<comment type="catalytic activity">
    <reaction evidence="1">
        <text>AMP + H2O = D-ribose 5-phosphate + adenine</text>
        <dbReference type="Rhea" id="RHEA:20129"/>
        <dbReference type="ChEBI" id="CHEBI:15377"/>
        <dbReference type="ChEBI" id="CHEBI:16708"/>
        <dbReference type="ChEBI" id="CHEBI:78346"/>
        <dbReference type="ChEBI" id="CHEBI:456215"/>
        <dbReference type="EC" id="3.2.2.4"/>
    </reaction>
</comment>
<dbReference type="AlphaFoldDB" id="A0A2A2I4M7"/>
<dbReference type="PANTHER" id="PTHR43393">
    <property type="entry name" value="CYTOKININ RIBOSIDE 5'-MONOPHOSPHATE PHOSPHORIBOHYDROLASE"/>
    <property type="match status" value="1"/>
</dbReference>
<dbReference type="SUPFAM" id="SSF102405">
    <property type="entry name" value="MCP/YpsA-like"/>
    <property type="match status" value="1"/>
</dbReference>
<proteinExistence type="predicted"/>
<dbReference type="InterPro" id="IPR052341">
    <property type="entry name" value="LOG_family_nucleotidases"/>
</dbReference>
<accession>A0A2A2I4M7</accession>
<organism evidence="6 7">
    <name type="scientific">Tamilnaduibacter salinus</name>
    <dbReference type="NCBI Taxonomy" id="1484056"/>
    <lineage>
        <taxon>Bacteria</taxon>
        <taxon>Pseudomonadati</taxon>
        <taxon>Pseudomonadota</taxon>
        <taxon>Gammaproteobacteria</taxon>
        <taxon>Pseudomonadales</taxon>
        <taxon>Marinobacteraceae</taxon>
        <taxon>Tamilnaduibacter</taxon>
    </lineage>
</organism>
<dbReference type="Pfam" id="PF14793">
    <property type="entry name" value="DUF4478"/>
    <property type="match status" value="1"/>
</dbReference>
<dbReference type="RefSeq" id="WP_095611000.1">
    <property type="nucleotide sequence ID" value="NZ_NMPM01000042.1"/>
</dbReference>
<evidence type="ECO:0000313" key="7">
    <source>
        <dbReference type="Proteomes" id="UP000218332"/>
    </source>
</evidence>
<evidence type="ECO:0000256" key="3">
    <source>
        <dbReference type="ARBA" id="ARBA00031983"/>
    </source>
</evidence>
<dbReference type="Gene3D" id="3.40.50.450">
    <property type="match status" value="1"/>
</dbReference>
<dbReference type="InterPro" id="IPR021826">
    <property type="entry name" value="PpnN_C"/>
</dbReference>
<dbReference type="Proteomes" id="UP000218332">
    <property type="component" value="Unassembled WGS sequence"/>
</dbReference>
<protein>
    <recommendedName>
        <fullName evidence="3">AMP nucleosidase</fullName>
        <ecNumber evidence="2">3.2.2.4</ecNumber>
    </recommendedName>
    <alternativeName>
        <fullName evidence="3">AMP nucleosidase</fullName>
    </alternativeName>
</protein>
<dbReference type="GO" id="GO:0005829">
    <property type="term" value="C:cytosol"/>
    <property type="evidence" value="ECO:0007669"/>
    <property type="project" value="TreeGrafter"/>
</dbReference>
<dbReference type="Pfam" id="PF03641">
    <property type="entry name" value="Lysine_decarbox"/>
    <property type="match status" value="1"/>
</dbReference>
<dbReference type="EC" id="3.2.2.4" evidence="2"/>
<reference evidence="6 7" key="1">
    <citation type="submission" date="2017-07" db="EMBL/GenBank/DDBJ databases">
        <title>Tamlnaduibacter salinus (Mi-7) genome sequencing.</title>
        <authorList>
            <person name="Verma A."/>
            <person name="Krishnamurthi S."/>
        </authorList>
    </citation>
    <scope>NUCLEOTIDE SEQUENCE [LARGE SCALE GENOMIC DNA]</scope>
    <source>
        <strain evidence="6 7">Mi-7</strain>
    </source>
</reference>
<dbReference type="Gene3D" id="3.30.1850.10">
    <property type="entry name" value="MoCo carrier protein-like"/>
    <property type="match status" value="1"/>
</dbReference>
<evidence type="ECO:0000256" key="2">
    <source>
        <dbReference type="ARBA" id="ARBA00011985"/>
    </source>
</evidence>
<evidence type="ECO:0000313" key="6">
    <source>
        <dbReference type="EMBL" id="PAV25973.1"/>
    </source>
</evidence>
<dbReference type="NCBIfam" id="NF038390">
    <property type="entry name" value="Nsidase_PpnN"/>
    <property type="match status" value="1"/>
</dbReference>
<comment type="caution">
    <text evidence="6">The sequence shown here is derived from an EMBL/GenBank/DDBJ whole genome shotgun (WGS) entry which is preliminary data.</text>
</comment>
<dbReference type="InterPro" id="IPR031100">
    <property type="entry name" value="LOG_fam"/>
</dbReference>
<dbReference type="GO" id="GO:0008714">
    <property type="term" value="F:AMP nucleosidase activity"/>
    <property type="evidence" value="ECO:0007669"/>
    <property type="project" value="UniProtKB-EC"/>
</dbReference>
<evidence type="ECO:0000259" key="4">
    <source>
        <dbReference type="Pfam" id="PF11892"/>
    </source>
</evidence>
<dbReference type="InterPro" id="IPR037153">
    <property type="entry name" value="PpnN-like_sf"/>
</dbReference>
<dbReference type="InterPro" id="IPR049788">
    <property type="entry name" value="PpnN"/>
</dbReference>
<dbReference type="PANTHER" id="PTHR43393:SF1">
    <property type="entry name" value="PYRIMIDINE_PURINE NUCLEOTIDE 5'-MONOPHOSPHATE NUCLEOSIDASE"/>
    <property type="match status" value="1"/>
</dbReference>
<feature type="domain" description="Pyrimidine/purine nucleotide 5'-monophosphate nucleosidase N-terminal" evidence="5">
    <location>
        <begin position="9"/>
        <end position="113"/>
    </location>
</feature>
<dbReference type="InterPro" id="IPR027820">
    <property type="entry name" value="PpnN_N"/>
</dbReference>
<evidence type="ECO:0000256" key="1">
    <source>
        <dbReference type="ARBA" id="ARBA00000274"/>
    </source>
</evidence>
<feature type="domain" description="Pyrimidine/purine nucleotide 5'-monophosphate nucleosidase C-terminal" evidence="4">
    <location>
        <begin position="336"/>
        <end position="456"/>
    </location>
</feature>
<sequence>MTDDTVNALVSPEGSLEILSSHEVNRLKDKSEGGLYRLFRQCALAVMNIGTETDDCKDLMDLHADFDLRLIQQPRGLKLELINAPASAFVDGEMLRGIREHLFAVLRDIIYAHSILAAAPGFRRDDGETTTNLIFHILRNARVLRPGHQPDMVVCWGGHSISRDEYKYTKDVGHELGLRNLSICTGCGPGAMKGPMKGATIGHAKQRVTGGRYIGITEPGIIGAEAPNPIVNELVIMPDIEKRLEAFVRAGHGIVIFPGGVGTAEEILYLLGVLLHPDNRHIPFPIVMTGRQENAEYFRMIDRFIRNALGDEAADHYEIIIDDPVAVARAMKHGVESVEAFRREHQDAYYFNWMLTVDPVFQKPFDPTHESMRALQLDRDQPTYLLAANLRKAFSGIVAGNVKEQGIRQVQERGPFEIAGDPELLRPLDDLLAAFVRQNRMKLPGSSAYRPSYRIIDTTTQSTGTD</sequence>
<gene>
    <name evidence="6" type="ORF">CF392_08355</name>
</gene>
<name>A0A2A2I4M7_9GAMM</name>
<dbReference type="Pfam" id="PF11892">
    <property type="entry name" value="PpnN_C"/>
    <property type="match status" value="1"/>
</dbReference>
<evidence type="ECO:0000259" key="5">
    <source>
        <dbReference type="Pfam" id="PF14793"/>
    </source>
</evidence>
<keyword evidence="7" id="KW-1185">Reference proteome</keyword>
<dbReference type="EMBL" id="NMPM01000042">
    <property type="protein sequence ID" value="PAV25973.1"/>
    <property type="molecule type" value="Genomic_DNA"/>
</dbReference>